<protein>
    <submittedName>
        <fullName evidence="2">Uncharacterized protein</fullName>
    </submittedName>
</protein>
<gene>
    <name evidence="2" type="ORF">BDV96DRAFT_602286</name>
</gene>
<keyword evidence="3" id="KW-1185">Reference proteome</keyword>
<dbReference type="Proteomes" id="UP000799770">
    <property type="component" value="Unassembled WGS sequence"/>
</dbReference>
<feature type="compositionally biased region" description="Polar residues" evidence="1">
    <location>
        <begin position="33"/>
        <end position="43"/>
    </location>
</feature>
<name>A0A6A5YZX7_9PLEO</name>
<evidence type="ECO:0000313" key="3">
    <source>
        <dbReference type="Proteomes" id="UP000799770"/>
    </source>
</evidence>
<organism evidence="2 3">
    <name type="scientific">Lophiotrema nucula</name>
    <dbReference type="NCBI Taxonomy" id="690887"/>
    <lineage>
        <taxon>Eukaryota</taxon>
        <taxon>Fungi</taxon>
        <taxon>Dikarya</taxon>
        <taxon>Ascomycota</taxon>
        <taxon>Pezizomycotina</taxon>
        <taxon>Dothideomycetes</taxon>
        <taxon>Pleosporomycetidae</taxon>
        <taxon>Pleosporales</taxon>
        <taxon>Lophiotremataceae</taxon>
        <taxon>Lophiotrema</taxon>
    </lineage>
</organism>
<dbReference type="EMBL" id="ML977331">
    <property type="protein sequence ID" value="KAF2112363.1"/>
    <property type="molecule type" value="Genomic_DNA"/>
</dbReference>
<evidence type="ECO:0000256" key="1">
    <source>
        <dbReference type="SAM" id="MobiDB-lite"/>
    </source>
</evidence>
<dbReference type="AlphaFoldDB" id="A0A6A5YZX7"/>
<feature type="compositionally biased region" description="Basic and acidic residues" evidence="1">
    <location>
        <begin position="1"/>
        <end position="12"/>
    </location>
</feature>
<evidence type="ECO:0000313" key="2">
    <source>
        <dbReference type="EMBL" id="KAF2112363.1"/>
    </source>
</evidence>
<feature type="region of interest" description="Disordered" evidence="1">
    <location>
        <begin position="1"/>
        <end position="62"/>
    </location>
</feature>
<reference evidence="2" key="1">
    <citation type="journal article" date="2020" name="Stud. Mycol.">
        <title>101 Dothideomycetes genomes: a test case for predicting lifestyles and emergence of pathogens.</title>
        <authorList>
            <person name="Haridas S."/>
            <person name="Albert R."/>
            <person name="Binder M."/>
            <person name="Bloem J."/>
            <person name="Labutti K."/>
            <person name="Salamov A."/>
            <person name="Andreopoulos B."/>
            <person name="Baker S."/>
            <person name="Barry K."/>
            <person name="Bills G."/>
            <person name="Bluhm B."/>
            <person name="Cannon C."/>
            <person name="Castanera R."/>
            <person name="Culley D."/>
            <person name="Daum C."/>
            <person name="Ezra D."/>
            <person name="Gonzalez J."/>
            <person name="Henrissat B."/>
            <person name="Kuo A."/>
            <person name="Liang C."/>
            <person name="Lipzen A."/>
            <person name="Lutzoni F."/>
            <person name="Magnuson J."/>
            <person name="Mondo S."/>
            <person name="Nolan M."/>
            <person name="Ohm R."/>
            <person name="Pangilinan J."/>
            <person name="Park H.-J."/>
            <person name="Ramirez L."/>
            <person name="Alfaro M."/>
            <person name="Sun H."/>
            <person name="Tritt A."/>
            <person name="Yoshinaga Y."/>
            <person name="Zwiers L.-H."/>
            <person name="Turgeon B."/>
            <person name="Goodwin S."/>
            <person name="Spatafora J."/>
            <person name="Crous P."/>
            <person name="Grigoriev I."/>
        </authorList>
    </citation>
    <scope>NUCLEOTIDE SEQUENCE</scope>
    <source>
        <strain evidence="2">CBS 627.86</strain>
    </source>
</reference>
<sequence length="168" mass="18773">MTSYDRTRDRHSTHAAIPPTTLENHVIERRNVRVQTPTSQSRPGQRLGWFRSTSPTQDKRNAGSKIRLGCRSVLSQLSSEDLVCPKDIAPLSVSNPSAKERSAGLLLSLSRPVGVLFWAVLRWKRREEGHGRTDFDLFAAVVRREEKGGGSSWEAGEEDGEGMRYIAT</sequence>
<proteinExistence type="predicted"/>
<accession>A0A6A5YZX7</accession>